<protein>
    <recommendedName>
        <fullName evidence="2">CxC2-like cysteine cluster KDZ transposase-associated domain-containing protein</fullName>
    </recommendedName>
</protein>
<dbReference type="Pfam" id="PF18758">
    <property type="entry name" value="KDZ"/>
    <property type="match status" value="1"/>
</dbReference>
<keyword evidence="4" id="KW-1185">Reference proteome</keyword>
<feature type="region of interest" description="Disordered" evidence="1">
    <location>
        <begin position="277"/>
        <end position="314"/>
    </location>
</feature>
<dbReference type="Pfam" id="PF18803">
    <property type="entry name" value="CxC2"/>
    <property type="match status" value="1"/>
</dbReference>
<evidence type="ECO:0000256" key="1">
    <source>
        <dbReference type="SAM" id="MobiDB-lite"/>
    </source>
</evidence>
<organism evidence="3 4">
    <name type="scientific">Trametes pubescens</name>
    <name type="common">White-rot fungus</name>
    <dbReference type="NCBI Taxonomy" id="154538"/>
    <lineage>
        <taxon>Eukaryota</taxon>
        <taxon>Fungi</taxon>
        <taxon>Dikarya</taxon>
        <taxon>Basidiomycota</taxon>
        <taxon>Agaricomycotina</taxon>
        <taxon>Agaricomycetes</taxon>
        <taxon>Polyporales</taxon>
        <taxon>Polyporaceae</taxon>
        <taxon>Trametes</taxon>
    </lineage>
</organism>
<dbReference type="STRING" id="154538.A0A1M2VUN4"/>
<evidence type="ECO:0000259" key="2">
    <source>
        <dbReference type="Pfam" id="PF18803"/>
    </source>
</evidence>
<feature type="region of interest" description="Disordered" evidence="1">
    <location>
        <begin position="1499"/>
        <end position="1532"/>
    </location>
</feature>
<dbReference type="PANTHER" id="PTHR33096">
    <property type="entry name" value="CXC2 DOMAIN-CONTAINING PROTEIN"/>
    <property type="match status" value="1"/>
</dbReference>
<evidence type="ECO:0000313" key="4">
    <source>
        <dbReference type="Proteomes" id="UP000184267"/>
    </source>
</evidence>
<dbReference type="InterPro" id="IPR041457">
    <property type="entry name" value="CxC2_KDZ-assoc"/>
</dbReference>
<feature type="region of interest" description="Disordered" evidence="1">
    <location>
        <begin position="657"/>
        <end position="694"/>
    </location>
</feature>
<sequence length="1646" mass="186483">MDFIPRPPVGLLEVSICKDFRYGLYDPVQWPQIYTPGYEYLVAVRRREFTPASWTVLWWTPLPGIDFALLGGSAFRCLGLLSTDKLRPLRLLVEELTIEIGEHTKNFGHNNEILRLQREMRRALQRVMYFPSTLRDANIQLRQVQRFWLMARAFLDFASIIKCSDNAEYRKVVKEYMGGFTTDPAHVQRLYDAGIPVWFPRPAVSLTSNISVVAMVLVREPPPEDIITEPLLNGLVPIYSGLSGPRHLAAVSQSALSYFDVSRSPLLLRDDIDDYRAKPAPTESTSTSGAHRGVPTTGAQRTSKKLANKKPYGNIHPSQVRGRDKFVDLTHEWMPPCLSAWRDAMLSTDRSQPAKPASELWGYWIPDPSLLLGCTTPERTSRYFINWIRLRPAWLYLLRVPGSGVTQVPTQWWRDVLNGEVETGHAGASADTRRSKRFDCVRAVFAKVFDLDDYDLDTSHPAPWFSLRFTDVPVIVRPVVIWEMFELGFRYELLALDRLLVPNAGNAHADEEREDFLSHVFCNYDLLQLNMLPDAPEGLANPILQGRARCLEALRRIVARWPLCPPNIRGASPLTTASEPRVIEDLEKDVAAFYVHTFFHYSASSSKSAFRKVRGKVKNAKFAAKSARPMVVDTSYSLGPNGRLQPLEQTLIYPESSHTPKRTRLGQPHIDDATPSDPDTLPTQDASIDEHEEDGGSVWVDIEPVQTTKPRKRKAKTISDVLREWQEDFTMLADDLLVSEAPMVATCACGVEARYRCLECDHSAPRCRSCMVEHHQNLWYHWVQRWNGQYYTRHDLGDLGLIVYLGHHGARCPNASDNSVPANFVIGHTNGLHRCKIVYCHCPDRLGVTSQLVRGRIFPATRTSPHSGFTLELLRSWHILWLSSKVSTLDFTRWLARITDNAFPSNVQDRYREFRIVSRLYVHLTMGKRAGIYHNIEIPNRATGDLTVPCVACPSPGFNLPDDWRNTPEHLRYLYRIILGGDGNHSLNKKAKNSDPNDTSLGAGKGFFVAPEIVRPVVAKSYESDETKVVETCSGFHVTRSQRPGKFRFLELSGIVAITCRHVFFRSGAVVDLLTGERYLLMDVALWGGLRGTADLIERGFTYDVICMYLRNLLKRFRENFPELVPLVEDLLCCLPKFHSHAHKELCQVVYALCYTAGFGLSHGEGVETPWAELNAAGLTTREMTAGARHDALNDLMNFWNRQKLEKTSSHLSKKLKEAYDGQYQMTVYLASLTGLATPEHITEWASMDINTSAPTPSNFAEKEAMFTQSVYVLDRAQFPSHQTAFENLVEMHETGKDQHADAAATELRKQAAQFIKLGIELDEDRFQLRVRKQLVREGEQLTDYNTRTIPAATMAYREKLKRWRNLQRTIMPLLDLPNGGDDAGEGAYDDEDDEDDVELLGLPSDFNRVELDHYKLKLLATYELKIRIGLAFDRLEEVRQGVRHAAAFLDSKQVHAHGTKEHTRANTEITKSRVLAQRLADRYNHNFRLITTLRTLLDPKPDGNPAAANLSSPATADVPSPTATDVSSRLKPIDKSKDLAISDLRTPRTTGDGGRSGSWIWAVFEAPVESKKRKSARNLKRTREGDQPPAAENSPQWLRSAEFTQWQRARAEKTRHDEEVNILCAEFRRSIRGFDTLILAVRDAQ</sequence>
<dbReference type="OMA" id="SERESWF"/>
<dbReference type="InterPro" id="IPR040521">
    <property type="entry name" value="KDZ"/>
</dbReference>
<reference evidence="3 4" key="1">
    <citation type="submission" date="2016-10" db="EMBL/GenBank/DDBJ databases">
        <title>Genome sequence of the basidiomycete white-rot fungus Trametes pubescens.</title>
        <authorList>
            <person name="Makela M.R."/>
            <person name="Granchi Z."/>
            <person name="Peng M."/>
            <person name="De Vries R.P."/>
            <person name="Grigoriev I."/>
            <person name="Riley R."/>
            <person name="Hilden K."/>
        </authorList>
    </citation>
    <scope>NUCLEOTIDE SEQUENCE [LARGE SCALE GENOMIC DNA]</scope>
    <source>
        <strain evidence="3 4">FBCC735</strain>
    </source>
</reference>
<gene>
    <name evidence="3" type="ORF">TRAPUB_12221</name>
</gene>
<dbReference type="OrthoDB" id="2692137at2759"/>
<feature type="domain" description="CxC2-like cysteine cluster KDZ transposase-associated" evidence="2">
    <location>
        <begin position="796"/>
        <end position="902"/>
    </location>
</feature>
<name>A0A1M2VUN4_TRAPU</name>
<dbReference type="PANTHER" id="PTHR33096:SF1">
    <property type="entry name" value="CXC1-LIKE CYSTEINE CLUSTER ASSOCIATED WITH KDZ TRANSPOSASES DOMAIN-CONTAINING PROTEIN"/>
    <property type="match status" value="1"/>
</dbReference>
<comment type="caution">
    <text evidence="3">The sequence shown here is derived from an EMBL/GenBank/DDBJ whole genome shotgun (WGS) entry which is preliminary data.</text>
</comment>
<dbReference type="Proteomes" id="UP000184267">
    <property type="component" value="Unassembled WGS sequence"/>
</dbReference>
<dbReference type="EMBL" id="MNAD01000664">
    <property type="protein sequence ID" value="OJT11268.1"/>
    <property type="molecule type" value="Genomic_DNA"/>
</dbReference>
<feature type="region of interest" description="Disordered" evidence="1">
    <location>
        <begin position="1573"/>
        <end position="1600"/>
    </location>
</feature>
<evidence type="ECO:0000313" key="3">
    <source>
        <dbReference type="EMBL" id="OJT11268.1"/>
    </source>
</evidence>
<proteinExistence type="predicted"/>
<accession>A0A1M2VUN4</accession>